<dbReference type="GO" id="GO:0042602">
    <property type="term" value="F:riboflavin reductase (NADPH) activity"/>
    <property type="evidence" value="ECO:0007669"/>
    <property type="project" value="TreeGrafter"/>
</dbReference>
<evidence type="ECO:0000313" key="2">
    <source>
        <dbReference type="Proteomes" id="UP000887566"/>
    </source>
</evidence>
<accession>A0A914W9K3</accession>
<reference evidence="3" key="1">
    <citation type="submission" date="2022-11" db="UniProtKB">
        <authorList>
            <consortium name="WormBaseParasite"/>
        </authorList>
    </citation>
    <scope>IDENTIFICATION</scope>
</reference>
<dbReference type="WBParaSite" id="PSAMB.scaffold3535size17897.g21823.t1">
    <property type="protein sequence ID" value="PSAMB.scaffold3535size17897.g21823.t1"/>
    <property type="gene ID" value="PSAMB.scaffold3535size17897.g21823"/>
</dbReference>
<sequence length="233" mass="26087">MKLVIFGATGLSGQRLVMQALEAGHEVLAIARSTEKFLPEIMNHPFFKHANANIFSSETLVPHLQGADAVLSCLGVYPSLKWLPGCKLDFYLPSMQAIVAAMKEAKVRRLIVMTVWCTEYNSHYPFYAKAIWTYALGRLIYDFRDMEKMIEAESAFIDYTIVRPPILTPKSRSDLTGENDKKDDPIDVAEGVFIVPGKSFSQANISRSMVAAFMLKCLFDEGTKGKSFAICRK</sequence>
<dbReference type="GO" id="GO:0004074">
    <property type="term" value="F:biliverdin reductase [NAD(P)H] activity"/>
    <property type="evidence" value="ECO:0007669"/>
    <property type="project" value="TreeGrafter"/>
</dbReference>
<organism evidence="2 3">
    <name type="scientific">Plectus sambesii</name>
    <dbReference type="NCBI Taxonomy" id="2011161"/>
    <lineage>
        <taxon>Eukaryota</taxon>
        <taxon>Metazoa</taxon>
        <taxon>Ecdysozoa</taxon>
        <taxon>Nematoda</taxon>
        <taxon>Chromadorea</taxon>
        <taxon>Plectida</taxon>
        <taxon>Plectina</taxon>
        <taxon>Plectoidea</taxon>
        <taxon>Plectidae</taxon>
        <taxon>Plectus</taxon>
    </lineage>
</organism>
<name>A0A914W9K3_9BILA</name>
<dbReference type="InterPro" id="IPR016040">
    <property type="entry name" value="NAD(P)-bd_dom"/>
</dbReference>
<dbReference type="Gene3D" id="3.40.50.720">
    <property type="entry name" value="NAD(P)-binding Rossmann-like Domain"/>
    <property type="match status" value="1"/>
</dbReference>
<dbReference type="Pfam" id="PF13460">
    <property type="entry name" value="NAD_binding_10"/>
    <property type="match status" value="1"/>
</dbReference>
<feature type="domain" description="NAD(P)-binding" evidence="1">
    <location>
        <begin position="7"/>
        <end position="220"/>
    </location>
</feature>
<dbReference type="InterPro" id="IPR036291">
    <property type="entry name" value="NAD(P)-bd_dom_sf"/>
</dbReference>
<proteinExistence type="predicted"/>
<dbReference type="Proteomes" id="UP000887566">
    <property type="component" value="Unplaced"/>
</dbReference>
<evidence type="ECO:0000259" key="1">
    <source>
        <dbReference type="Pfam" id="PF13460"/>
    </source>
</evidence>
<dbReference type="InterPro" id="IPR051606">
    <property type="entry name" value="Polyketide_Oxido-like"/>
</dbReference>
<dbReference type="PANTHER" id="PTHR43355:SF2">
    <property type="entry name" value="FLAVIN REDUCTASE (NADPH)"/>
    <property type="match status" value="1"/>
</dbReference>
<protein>
    <submittedName>
        <fullName evidence="3">NAD(P)-binding domain-containing protein</fullName>
    </submittedName>
</protein>
<dbReference type="PANTHER" id="PTHR43355">
    <property type="entry name" value="FLAVIN REDUCTASE (NADPH)"/>
    <property type="match status" value="1"/>
</dbReference>
<keyword evidence="2" id="KW-1185">Reference proteome</keyword>
<dbReference type="AlphaFoldDB" id="A0A914W9K3"/>
<evidence type="ECO:0000313" key="3">
    <source>
        <dbReference type="WBParaSite" id="PSAMB.scaffold3535size17897.g21823.t1"/>
    </source>
</evidence>
<dbReference type="SUPFAM" id="SSF51735">
    <property type="entry name" value="NAD(P)-binding Rossmann-fold domains"/>
    <property type="match status" value="1"/>
</dbReference>